<organism evidence="1 2">
    <name type="scientific">Amycolatopsis bartoniae</name>
    <dbReference type="NCBI Taxonomy" id="941986"/>
    <lineage>
        <taxon>Bacteria</taxon>
        <taxon>Bacillati</taxon>
        <taxon>Actinomycetota</taxon>
        <taxon>Actinomycetes</taxon>
        <taxon>Pseudonocardiales</taxon>
        <taxon>Pseudonocardiaceae</taxon>
        <taxon>Amycolatopsis</taxon>
    </lineage>
</organism>
<dbReference type="EMBL" id="BNAV01000017">
    <property type="protein sequence ID" value="GHF84184.1"/>
    <property type="molecule type" value="Genomic_DNA"/>
</dbReference>
<evidence type="ECO:0000313" key="2">
    <source>
        <dbReference type="Proteomes" id="UP000658656"/>
    </source>
</evidence>
<accession>A0A8H9J3Y9</accession>
<reference evidence="1" key="1">
    <citation type="journal article" date="2014" name="Int. J. Syst. Evol. Microbiol.">
        <title>Complete genome sequence of Corynebacterium casei LMG S-19264T (=DSM 44701T), isolated from a smear-ripened cheese.</title>
        <authorList>
            <consortium name="US DOE Joint Genome Institute (JGI-PGF)"/>
            <person name="Walter F."/>
            <person name="Albersmeier A."/>
            <person name="Kalinowski J."/>
            <person name="Ruckert C."/>
        </authorList>
    </citation>
    <scope>NUCLEOTIDE SEQUENCE</scope>
    <source>
        <strain evidence="1">CGMCC 4.7679</strain>
    </source>
</reference>
<gene>
    <name evidence="1" type="ORF">GCM10017566_67750</name>
</gene>
<dbReference type="RefSeq" id="WP_145936725.1">
    <property type="nucleotide sequence ID" value="NZ_BNAV01000017.1"/>
</dbReference>
<sequence length="387" mass="42402">MMRRIWAGLAAGAVVATVGVPAHEQAVRPLAFSPPPLLHAHSHNDYADTGHELTQALDERFNSVEADVWLKDGNVLVGHDENDLNPSRTLQNLYLDKLAERVRDNDGRVYPSGDEPFDLVIELKGEVGTNDVPTSCTDEAQMPYENGRLYQRVHDMLDNQYAGMLSAYDNGVVTEGAVKVVFSGHTPRECVTAHPVRHEFFDGGSGDYGTYSAEENPITTAEWSSVTDLPGFVRDAHEHGRQVRLYDTPQDDDTWYSELEAGVDFLNTDLVDHPTALADFLDGTDQYFGWVATPGAAVSAESGTGLTPASLSGTLFDTEVDGICAHVAVTFFRLDGTAEPTSRHYLCGAYTSLDWSAEGTRPNDDYARVEVDVFRDNGPVVSRDFPT</sequence>
<dbReference type="SUPFAM" id="SSF51695">
    <property type="entry name" value="PLC-like phosphodiesterases"/>
    <property type="match status" value="1"/>
</dbReference>
<keyword evidence="2" id="KW-1185">Reference proteome</keyword>
<protein>
    <submittedName>
        <fullName evidence="1">Uncharacterized protein</fullName>
    </submittedName>
</protein>
<dbReference type="Gene3D" id="3.20.20.190">
    <property type="entry name" value="Phosphatidylinositol (PI) phosphodiesterase"/>
    <property type="match status" value="1"/>
</dbReference>
<comment type="caution">
    <text evidence="1">The sequence shown here is derived from an EMBL/GenBank/DDBJ whole genome shotgun (WGS) entry which is preliminary data.</text>
</comment>
<evidence type="ECO:0000313" key="1">
    <source>
        <dbReference type="EMBL" id="GHF84184.1"/>
    </source>
</evidence>
<dbReference type="AlphaFoldDB" id="A0A8H9J3Y9"/>
<proteinExistence type="predicted"/>
<dbReference type="Proteomes" id="UP000658656">
    <property type="component" value="Unassembled WGS sequence"/>
</dbReference>
<reference evidence="1" key="2">
    <citation type="submission" date="2020-09" db="EMBL/GenBank/DDBJ databases">
        <authorList>
            <person name="Sun Q."/>
            <person name="Zhou Y."/>
        </authorList>
    </citation>
    <scope>NUCLEOTIDE SEQUENCE</scope>
    <source>
        <strain evidence="1">CGMCC 4.7679</strain>
    </source>
</reference>
<dbReference type="InterPro" id="IPR017946">
    <property type="entry name" value="PLC-like_Pdiesterase_TIM-brl"/>
</dbReference>
<dbReference type="GO" id="GO:0006629">
    <property type="term" value="P:lipid metabolic process"/>
    <property type="evidence" value="ECO:0007669"/>
    <property type="project" value="InterPro"/>
</dbReference>
<name>A0A8H9J3Y9_9PSEU</name>
<dbReference type="OrthoDB" id="9794455at2"/>
<dbReference type="GO" id="GO:0008081">
    <property type="term" value="F:phosphoric diester hydrolase activity"/>
    <property type="evidence" value="ECO:0007669"/>
    <property type="project" value="InterPro"/>
</dbReference>